<dbReference type="AlphaFoldDB" id="A0A5B7DCX1"/>
<dbReference type="Proteomes" id="UP000324222">
    <property type="component" value="Unassembled WGS sequence"/>
</dbReference>
<organism evidence="1 2">
    <name type="scientific">Portunus trituberculatus</name>
    <name type="common">Swimming crab</name>
    <name type="synonym">Neptunus trituberculatus</name>
    <dbReference type="NCBI Taxonomy" id="210409"/>
    <lineage>
        <taxon>Eukaryota</taxon>
        <taxon>Metazoa</taxon>
        <taxon>Ecdysozoa</taxon>
        <taxon>Arthropoda</taxon>
        <taxon>Crustacea</taxon>
        <taxon>Multicrustacea</taxon>
        <taxon>Malacostraca</taxon>
        <taxon>Eumalacostraca</taxon>
        <taxon>Eucarida</taxon>
        <taxon>Decapoda</taxon>
        <taxon>Pleocyemata</taxon>
        <taxon>Brachyura</taxon>
        <taxon>Eubrachyura</taxon>
        <taxon>Portunoidea</taxon>
        <taxon>Portunidae</taxon>
        <taxon>Portuninae</taxon>
        <taxon>Portunus</taxon>
    </lineage>
</organism>
<protein>
    <submittedName>
        <fullName evidence="1">Uncharacterized protein</fullName>
    </submittedName>
</protein>
<comment type="caution">
    <text evidence="1">The sequence shown here is derived from an EMBL/GenBank/DDBJ whole genome shotgun (WGS) entry which is preliminary data.</text>
</comment>
<gene>
    <name evidence="1" type="ORF">E2C01_011835</name>
</gene>
<evidence type="ECO:0000313" key="2">
    <source>
        <dbReference type="Proteomes" id="UP000324222"/>
    </source>
</evidence>
<accession>A0A5B7DCX1</accession>
<reference evidence="1 2" key="1">
    <citation type="submission" date="2019-05" db="EMBL/GenBank/DDBJ databases">
        <title>Another draft genome of Portunus trituberculatus and its Hox gene families provides insights of decapod evolution.</title>
        <authorList>
            <person name="Jeong J.-H."/>
            <person name="Song I."/>
            <person name="Kim S."/>
            <person name="Choi T."/>
            <person name="Kim D."/>
            <person name="Ryu S."/>
            <person name="Kim W."/>
        </authorList>
    </citation>
    <scope>NUCLEOTIDE SEQUENCE [LARGE SCALE GENOMIC DNA]</scope>
    <source>
        <tissue evidence="1">Muscle</tissue>
    </source>
</reference>
<name>A0A5B7DCX1_PORTR</name>
<dbReference type="EMBL" id="VSRR010000723">
    <property type="protein sequence ID" value="MPC18936.1"/>
    <property type="molecule type" value="Genomic_DNA"/>
</dbReference>
<keyword evidence="2" id="KW-1185">Reference proteome</keyword>
<proteinExistence type="predicted"/>
<evidence type="ECO:0000313" key="1">
    <source>
        <dbReference type="EMBL" id="MPC18936.1"/>
    </source>
</evidence>
<sequence length="59" mass="6510">MGGKLSRIGCVFSLLLSTSTTHGCLQFPKKDIIKLKLLKTCALLYLAVECIIMLNCHLD</sequence>